<reference evidence="2" key="1">
    <citation type="journal article" date="2023" name="Plant J.">
        <title>The genome of the king protea, Protea cynaroides.</title>
        <authorList>
            <person name="Chang J."/>
            <person name="Duong T.A."/>
            <person name="Schoeman C."/>
            <person name="Ma X."/>
            <person name="Roodt D."/>
            <person name="Barker N."/>
            <person name="Li Z."/>
            <person name="Van de Peer Y."/>
            <person name="Mizrachi E."/>
        </authorList>
    </citation>
    <scope>NUCLEOTIDE SEQUENCE</scope>
    <source>
        <tissue evidence="2">Young leaves</tissue>
    </source>
</reference>
<dbReference type="AlphaFoldDB" id="A0A9Q0QW72"/>
<dbReference type="Proteomes" id="UP001141806">
    <property type="component" value="Unassembled WGS sequence"/>
</dbReference>
<dbReference type="GO" id="GO:0003677">
    <property type="term" value="F:DNA binding"/>
    <property type="evidence" value="ECO:0007669"/>
    <property type="project" value="InterPro"/>
</dbReference>
<evidence type="ECO:0000313" key="2">
    <source>
        <dbReference type="EMBL" id="KAJ4973979.1"/>
    </source>
</evidence>
<organism evidence="2 3">
    <name type="scientific">Protea cynaroides</name>
    <dbReference type="NCBI Taxonomy" id="273540"/>
    <lineage>
        <taxon>Eukaryota</taxon>
        <taxon>Viridiplantae</taxon>
        <taxon>Streptophyta</taxon>
        <taxon>Embryophyta</taxon>
        <taxon>Tracheophyta</taxon>
        <taxon>Spermatophyta</taxon>
        <taxon>Magnoliopsida</taxon>
        <taxon>Proteales</taxon>
        <taxon>Proteaceae</taxon>
        <taxon>Protea</taxon>
    </lineage>
</organism>
<dbReference type="PANTHER" id="PTHR35698">
    <property type="entry name" value="DNA-BINDING PROTEIN RHL1"/>
    <property type="match status" value="1"/>
</dbReference>
<feature type="compositionally biased region" description="Acidic residues" evidence="1">
    <location>
        <begin position="392"/>
        <end position="417"/>
    </location>
</feature>
<accession>A0A9Q0QW72</accession>
<dbReference type="PANTHER" id="PTHR35698:SF2">
    <property type="entry name" value="DNA-BINDING PROTEIN RHL1"/>
    <property type="match status" value="1"/>
</dbReference>
<dbReference type="GO" id="GO:0042023">
    <property type="term" value="P:DNA endoreduplication"/>
    <property type="evidence" value="ECO:0007669"/>
    <property type="project" value="InterPro"/>
</dbReference>
<gene>
    <name evidence="2" type="ORF">NE237_007153</name>
</gene>
<feature type="compositionally biased region" description="Basic and acidic residues" evidence="1">
    <location>
        <begin position="1"/>
        <end position="10"/>
    </location>
</feature>
<evidence type="ECO:0008006" key="4">
    <source>
        <dbReference type="Google" id="ProtNLM"/>
    </source>
</evidence>
<evidence type="ECO:0000313" key="3">
    <source>
        <dbReference type="Proteomes" id="UP001141806"/>
    </source>
</evidence>
<dbReference type="EMBL" id="JAMYWD010000004">
    <property type="protein sequence ID" value="KAJ4973979.1"/>
    <property type="molecule type" value="Genomic_DNA"/>
</dbReference>
<dbReference type="OrthoDB" id="568248at2759"/>
<name>A0A9Q0QW72_9MAGN</name>
<feature type="region of interest" description="Disordered" evidence="1">
    <location>
        <begin position="190"/>
        <end position="265"/>
    </location>
</feature>
<feature type="compositionally biased region" description="Acidic residues" evidence="1">
    <location>
        <begin position="255"/>
        <end position="265"/>
    </location>
</feature>
<feature type="region of interest" description="Disordered" evidence="1">
    <location>
        <begin position="1"/>
        <end position="24"/>
    </location>
</feature>
<proteinExistence type="predicted"/>
<protein>
    <recommendedName>
        <fullName evidence="4">DNA-binding protein RHL1</fullName>
    </recommendedName>
</protein>
<feature type="compositionally biased region" description="Basic residues" evidence="1">
    <location>
        <begin position="330"/>
        <end position="339"/>
    </location>
</feature>
<evidence type="ECO:0000256" key="1">
    <source>
        <dbReference type="SAM" id="MobiDB-lite"/>
    </source>
</evidence>
<sequence>MVKASKDENGGKAQDNPEVEERKRLKKVAFSKKLFSQTPARPISTLSPSKIVSKHHGRDVLKKSQRKNRFLFSFPGLLAPITGGKIGELKDLGTKNPILYLDFPQGQMKLFGTIVYPKNRYLTLQFSKAGKNVTCDDYFDNMIVFSEAWWIGRKDENPEEIQLDFPKELTEGQHVDVNYDFKGGAGVTSEEKLVASNPGKEYVDLKSRRADPEDDISRDSDSITGDDLKDMMEVTPTRHSSRTAGRKINFAEPSSGDDSEGSSDMDAEIPEIKVKTSSEHLDDAVCTVLSNKIEDSLSVKKSKAPSFSPHGPLVQTTISTMFEKMEEKKSKKSLRKSPRSKVSGQKVTQTDLKQKAAQAKDEKPRKKGSMIKGRKSDAGAGVRSVVKKVQSEVEDDEIELFSSESEDIDGSDEDWAG</sequence>
<feature type="region of interest" description="Disordered" evidence="1">
    <location>
        <begin position="324"/>
        <end position="417"/>
    </location>
</feature>
<keyword evidence="3" id="KW-1185">Reference proteome</keyword>
<dbReference type="InterPro" id="IPR038859">
    <property type="entry name" value="RHL1"/>
</dbReference>
<comment type="caution">
    <text evidence="2">The sequence shown here is derived from an EMBL/GenBank/DDBJ whole genome shotgun (WGS) entry which is preliminary data.</text>
</comment>
<feature type="compositionally biased region" description="Basic and acidic residues" evidence="1">
    <location>
        <begin position="352"/>
        <end position="364"/>
    </location>
</feature>
<feature type="compositionally biased region" description="Basic and acidic residues" evidence="1">
    <location>
        <begin position="201"/>
        <end position="232"/>
    </location>
</feature>